<gene>
    <name evidence="1" type="ORF">GGE15_006391</name>
</gene>
<name>A0A7W6XYQ9_9HYPH</name>
<reference evidence="1 2" key="1">
    <citation type="submission" date="2020-08" db="EMBL/GenBank/DDBJ databases">
        <title>Genomic Encyclopedia of Type Strains, Phase IV (KMG-V): Genome sequencing to study the core and pangenomes of soil and plant-associated prokaryotes.</title>
        <authorList>
            <person name="Whitman W."/>
        </authorList>
    </citation>
    <scope>NUCLEOTIDE SEQUENCE [LARGE SCALE GENOMIC DNA]</scope>
    <source>
        <strain evidence="1 2">SEMIA 414</strain>
    </source>
</reference>
<protein>
    <submittedName>
        <fullName evidence="1">Uncharacterized protein</fullName>
    </submittedName>
</protein>
<dbReference type="AlphaFoldDB" id="A0A7W6XYQ9"/>
<evidence type="ECO:0000313" key="1">
    <source>
        <dbReference type="EMBL" id="MBB4443091.1"/>
    </source>
</evidence>
<dbReference type="EMBL" id="JACIHI010000021">
    <property type="protein sequence ID" value="MBB4443091.1"/>
    <property type="molecule type" value="Genomic_DNA"/>
</dbReference>
<proteinExistence type="predicted"/>
<dbReference type="Proteomes" id="UP000533724">
    <property type="component" value="Unassembled WGS sequence"/>
</dbReference>
<organism evidence="1 2">
    <name type="scientific">Rhizobium esperanzae</name>
    <dbReference type="NCBI Taxonomy" id="1967781"/>
    <lineage>
        <taxon>Bacteria</taxon>
        <taxon>Pseudomonadati</taxon>
        <taxon>Pseudomonadota</taxon>
        <taxon>Alphaproteobacteria</taxon>
        <taxon>Hyphomicrobiales</taxon>
        <taxon>Rhizobiaceae</taxon>
        <taxon>Rhizobium/Agrobacterium group</taxon>
        <taxon>Rhizobium</taxon>
    </lineage>
</organism>
<accession>A0A7W6XYQ9</accession>
<comment type="caution">
    <text evidence="1">The sequence shown here is derived from an EMBL/GenBank/DDBJ whole genome shotgun (WGS) entry which is preliminary data.</text>
</comment>
<sequence length="95" mass="10462">MADFPWVPASRALFAVKYDGAFFRPEEAGDDTQQSGLSRSIFSRQHKHLAGCQVKGNVNENEILTAPCSQIFGGEMHASALSWFRLAAGSKNVRF</sequence>
<evidence type="ECO:0000313" key="2">
    <source>
        <dbReference type="Proteomes" id="UP000533724"/>
    </source>
</evidence>